<accession>A0A2C9WB11</accession>
<dbReference type="AlphaFoldDB" id="A0A2C9WB11"/>
<gene>
    <name evidence="1" type="ORF">MANES_02G051400</name>
</gene>
<proteinExistence type="predicted"/>
<name>A0A2C9WB11_MANES</name>
<reference evidence="1" key="1">
    <citation type="submission" date="2016-02" db="EMBL/GenBank/DDBJ databases">
        <title>WGS assembly of Manihot esculenta.</title>
        <authorList>
            <person name="Bredeson J.V."/>
            <person name="Prochnik S.E."/>
            <person name="Lyons J.B."/>
            <person name="Schmutz J."/>
            <person name="Grimwood J."/>
            <person name="Vrebalov J."/>
            <person name="Bart R.S."/>
            <person name="Amuge T."/>
            <person name="Ferguson M.E."/>
            <person name="Green R."/>
            <person name="Putnam N."/>
            <person name="Stites J."/>
            <person name="Rounsley S."/>
            <person name="Rokhsar D.S."/>
        </authorList>
    </citation>
    <scope>NUCLEOTIDE SEQUENCE [LARGE SCALE GENOMIC DNA]</scope>
    <source>
        <tissue evidence="1">Leaf</tissue>
    </source>
</reference>
<dbReference type="EMBL" id="CM004388">
    <property type="protein sequence ID" value="OAY56869.1"/>
    <property type="molecule type" value="Genomic_DNA"/>
</dbReference>
<evidence type="ECO:0000313" key="1">
    <source>
        <dbReference type="EMBL" id="OAY56869.1"/>
    </source>
</evidence>
<protein>
    <submittedName>
        <fullName evidence="1">Uncharacterized protein</fullName>
    </submittedName>
</protein>
<sequence>MDFASCGIDKCGQDLSQAFWSYVKLKPSVSSELSTGLLLDYQNWLKFSW</sequence>
<organism evidence="1">
    <name type="scientific">Manihot esculenta</name>
    <name type="common">Cassava</name>
    <name type="synonym">Jatropha manihot</name>
    <dbReference type="NCBI Taxonomy" id="3983"/>
    <lineage>
        <taxon>Eukaryota</taxon>
        <taxon>Viridiplantae</taxon>
        <taxon>Streptophyta</taxon>
        <taxon>Embryophyta</taxon>
        <taxon>Tracheophyta</taxon>
        <taxon>Spermatophyta</taxon>
        <taxon>Magnoliopsida</taxon>
        <taxon>eudicotyledons</taxon>
        <taxon>Gunneridae</taxon>
        <taxon>Pentapetalae</taxon>
        <taxon>rosids</taxon>
        <taxon>fabids</taxon>
        <taxon>Malpighiales</taxon>
        <taxon>Euphorbiaceae</taxon>
        <taxon>Crotonoideae</taxon>
        <taxon>Manihoteae</taxon>
        <taxon>Manihot</taxon>
    </lineage>
</organism>